<reference evidence="2" key="1">
    <citation type="journal article" date="2021" name="PeerJ">
        <title>Extensive microbial diversity within the chicken gut microbiome revealed by metagenomics and culture.</title>
        <authorList>
            <person name="Gilroy R."/>
            <person name="Ravi A."/>
            <person name="Getino M."/>
            <person name="Pursley I."/>
            <person name="Horton D.L."/>
            <person name="Alikhan N.F."/>
            <person name="Baker D."/>
            <person name="Gharbi K."/>
            <person name="Hall N."/>
            <person name="Watson M."/>
            <person name="Adriaenssens E.M."/>
            <person name="Foster-Nyarko E."/>
            <person name="Jarju S."/>
            <person name="Secka A."/>
            <person name="Antonio M."/>
            <person name="Oren A."/>
            <person name="Chaudhuri R.R."/>
            <person name="La Ragione R."/>
            <person name="Hildebrand F."/>
            <person name="Pallen M.J."/>
        </authorList>
    </citation>
    <scope>NUCLEOTIDE SEQUENCE</scope>
    <source>
        <strain evidence="2">ChiGjej1B1-98</strain>
    </source>
</reference>
<proteinExistence type="predicted"/>
<evidence type="ECO:0000313" key="3">
    <source>
        <dbReference type="Proteomes" id="UP000824005"/>
    </source>
</evidence>
<dbReference type="Proteomes" id="UP000824005">
    <property type="component" value="Unassembled WGS sequence"/>
</dbReference>
<organism evidence="2 3">
    <name type="scientific">Candidatus Agrococcus pullicola</name>
    <dbReference type="NCBI Taxonomy" id="2838429"/>
    <lineage>
        <taxon>Bacteria</taxon>
        <taxon>Bacillati</taxon>
        <taxon>Actinomycetota</taxon>
        <taxon>Actinomycetes</taxon>
        <taxon>Micrococcales</taxon>
        <taxon>Microbacteriaceae</taxon>
        <taxon>Agrococcus</taxon>
    </lineage>
</organism>
<feature type="transmembrane region" description="Helical" evidence="1">
    <location>
        <begin position="12"/>
        <end position="32"/>
    </location>
</feature>
<keyword evidence="1" id="KW-1133">Transmembrane helix</keyword>
<evidence type="ECO:0000313" key="2">
    <source>
        <dbReference type="EMBL" id="HIY67769.1"/>
    </source>
</evidence>
<protein>
    <submittedName>
        <fullName evidence="2">Uncharacterized protein</fullName>
    </submittedName>
</protein>
<feature type="transmembrane region" description="Helical" evidence="1">
    <location>
        <begin position="91"/>
        <end position="108"/>
    </location>
</feature>
<feature type="transmembrane region" description="Helical" evidence="1">
    <location>
        <begin position="114"/>
        <end position="133"/>
    </location>
</feature>
<feature type="non-terminal residue" evidence="2">
    <location>
        <position position="1"/>
    </location>
</feature>
<reference evidence="2" key="2">
    <citation type="submission" date="2021-04" db="EMBL/GenBank/DDBJ databases">
        <authorList>
            <person name="Gilroy R."/>
        </authorList>
    </citation>
    <scope>NUCLEOTIDE SEQUENCE</scope>
    <source>
        <strain evidence="2">ChiGjej1B1-98</strain>
    </source>
</reference>
<keyword evidence="1" id="KW-0812">Transmembrane</keyword>
<gene>
    <name evidence="2" type="ORF">H9830_16005</name>
</gene>
<evidence type="ECO:0000256" key="1">
    <source>
        <dbReference type="SAM" id="Phobius"/>
    </source>
</evidence>
<dbReference type="EMBL" id="DXDC01000486">
    <property type="protein sequence ID" value="HIY67769.1"/>
    <property type="molecule type" value="Genomic_DNA"/>
</dbReference>
<accession>A0A9D1YXP9</accession>
<comment type="caution">
    <text evidence="2">The sequence shown here is derived from an EMBL/GenBank/DDBJ whole genome shotgun (WGS) entry which is preliminary data.</text>
</comment>
<feature type="transmembrane region" description="Helical" evidence="1">
    <location>
        <begin position="52"/>
        <end position="79"/>
    </location>
</feature>
<feature type="transmembrane region" description="Helical" evidence="1">
    <location>
        <begin position="145"/>
        <end position="165"/>
    </location>
</feature>
<keyword evidence="1" id="KW-0472">Membrane</keyword>
<name>A0A9D1YXP9_9MICO</name>
<sequence length="180" mass="18975">GGDLDMSKRGHTATLITAALVTLVELGATLSGQGGDPVDLVAGWAPTRPGDIWAIILTAVGCAALFVISRFPLIALLTSSAAYIVFIMRDYEFGMTLPAMVAIFIVAAGSRGRFTALTAALMCLTATAVWIFMRTATITDSGVAILVWVAFGTVSAAFFFLPALFGELVRLRRLTAESKI</sequence>
<dbReference type="AlphaFoldDB" id="A0A9D1YXP9"/>